<organism evidence="2">
    <name type="scientific">Norovirus GIV</name>
    <dbReference type="NCBI Taxonomy" id="262897"/>
    <lineage>
        <taxon>Viruses</taxon>
        <taxon>Riboviria</taxon>
        <taxon>Orthornavirae</taxon>
        <taxon>Pisuviricota</taxon>
        <taxon>Pisoniviricetes</taxon>
        <taxon>Picornavirales</taxon>
        <taxon>Caliciviridae</taxon>
        <taxon>Norovirus</taxon>
        <taxon>Norovirus norwalkense</taxon>
        <taxon>Norwalk virus</taxon>
    </lineage>
</organism>
<sequence length="260" mass="27244">MAAAMAAGIAGDLLGSVVNGLVGAGANAINQSVEFGYNQALQSNSFQHDKEMLAMQMAATRQLQNDLIGVREQALRRGGFTDSDAARGAVGAPMTKLVDWNGTRFSAPGAMQTSAYSGRFASQVTPRQRVQVPQVQAASTGPASVRDESDGLSTTSSSWGQPVASNSTSSTSLSRSSSSSVSSSDRVSSWVSEQNQLAPFHRNALRLTWGSSDSGSVKSLSSTSSVSTVDGAVLDSWTPAFNLQRQPFFARFHPRGSSNV</sequence>
<gene>
    <name evidence="2" type="primary">ORF3</name>
</gene>
<accession>A0A455NUW2</accession>
<feature type="compositionally biased region" description="Low complexity" evidence="1">
    <location>
        <begin position="165"/>
        <end position="185"/>
    </location>
</feature>
<feature type="compositionally biased region" description="Polar residues" evidence="1">
    <location>
        <begin position="151"/>
        <end position="164"/>
    </location>
</feature>
<feature type="region of interest" description="Disordered" evidence="1">
    <location>
        <begin position="120"/>
        <end position="185"/>
    </location>
</feature>
<dbReference type="EMBL" id="MK067289">
    <property type="protein sequence ID" value="AZS32951.1"/>
    <property type="molecule type" value="Genomic_RNA"/>
</dbReference>
<name>A0A455NUW2_NORV</name>
<evidence type="ECO:0000256" key="1">
    <source>
        <dbReference type="SAM" id="MobiDB-lite"/>
    </source>
</evidence>
<reference evidence="2" key="1">
    <citation type="submission" date="2018-10" db="EMBL/GenBank/DDBJ databases">
        <title>Genomics Analyses of Novel Canine Noroviruses Reveal Species-Specific Clustering of GIV and GVI Noroviruses.</title>
        <authorList>
            <person name="Ford-Siltz L.A."/>
            <person name="Mullis L."/>
            <person name="Sanad Y.M."/>
            <person name="Tohma K."/>
            <person name="Lepore C.J."/>
            <person name="Azevedo M."/>
            <person name="Parra G.I."/>
        </authorList>
    </citation>
    <scope>NUCLEOTIDE SEQUENCE</scope>
    <source>
        <strain evidence="2">Dog/GIV.2/AN843/USA/2011</strain>
    </source>
</reference>
<proteinExistence type="predicted"/>
<protein>
    <submittedName>
        <fullName evidence="2">VP2</fullName>
    </submittedName>
</protein>
<dbReference type="InterPro" id="IPR004278">
    <property type="entry name" value="VP2"/>
</dbReference>
<feature type="compositionally biased region" description="Low complexity" evidence="1">
    <location>
        <begin position="123"/>
        <end position="136"/>
    </location>
</feature>
<dbReference type="Pfam" id="PF03035">
    <property type="entry name" value="RNA_capsid"/>
    <property type="match status" value="1"/>
</dbReference>
<evidence type="ECO:0000313" key="2">
    <source>
        <dbReference type="EMBL" id="AZS32951.1"/>
    </source>
</evidence>